<sequence>MDKASSSTNDAAIANINEKDQVVVMPPEEFFGDLKSDYAKQLGELTPEELYDNYNPGPTNPDGTVNFECHCVGHLVASPCGYEFRNAITCQKSTSDEEMEKGACAEELMDFMRCAIRTECFKARNDSSERKSESESAPEPSNAEVLDRFHDARMPDWWNVGGLGDVA</sequence>
<keyword evidence="2" id="KW-0813">Transport</keyword>
<dbReference type="PANTHER" id="PTHR21622:SF0">
    <property type="entry name" value="COILED-COIL-HELIX-COILED-COIL-HELIX DOMAIN CONTAINING 4"/>
    <property type="match status" value="1"/>
</dbReference>
<evidence type="ECO:0000256" key="7">
    <source>
        <dbReference type="ARBA" id="ARBA00023157"/>
    </source>
</evidence>
<keyword evidence="7" id="KW-1015">Disulfide bond</keyword>
<evidence type="ECO:0000256" key="2">
    <source>
        <dbReference type="ARBA" id="ARBA00022448"/>
    </source>
</evidence>
<dbReference type="EMBL" id="JAUCMV010000004">
    <property type="protein sequence ID" value="KAK0405555.1"/>
    <property type="molecule type" value="Genomic_DNA"/>
</dbReference>
<evidence type="ECO:0000256" key="3">
    <source>
        <dbReference type="ARBA" id="ARBA00022927"/>
    </source>
</evidence>
<dbReference type="AlphaFoldDB" id="A0AA39HHI1"/>
<keyword evidence="3" id="KW-0653">Protein transport</keyword>
<dbReference type="Proteomes" id="UP001175271">
    <property type="component" value="Unassembled WGS sequence"/>
</dbReference>
<dbReference type="GO" id="GO:0005758">
    <property type="term" value="C:mitochondrial intermembrane space"/>
    <property type="evidence" value="ECO:0007669"/>
    <property type="project" value="TreeGrafter"/>
</dbReference>
<dbReference type="PANTHER" id="PTHR21622">
    <property type="entry name" value="COILED-COIL-HELIX-COILED-COIL-HELIX DOMAIN CONTAINING 4"/>
    <property type="match status" value="1"/>
</dbReference>
<evidence type="ECO:0000256" key="9">
    <source>
        <dbReference type="SAM" id="MobiDB-lite"/>
    </source>
</evidence>
<dbReference type="GO" id="GO:0015035">
    <property type="term" value="F:protein-disulfide reductase activity"/>
    <property type="evidence" value="ECO:0007669"/>
    <property type="project" value="InterPro"/>
</dbReference>
<proteinExistence type="predicted"/>
<feature type="region of interest" description="Disordered" evidence="9">
    <location>
        <begin position="125"/>
        <end position="148"/>
    </location>
</feature>
<reference evidence="10" key="1">
    <citation type="submission" date="2023-06" db="EMBL/GenBank/DDBJ databases">
        <title>Genomic analysis of the entomopathogenic nematode Steinernema hermaphroditum.</title>
        <authorList>
            <person name="Schwarz E.M."/>
            <person name="Heppert J.K."/>
            <person name="Baniya A."/>
            <person name="Schwartz H.T."/>
            <person name="Tan C.-H."/>
            <person name="Antoshechkin I."/>
            <person name="Sternberg P.W."/>
            <person name="Goodrich-Blair H."/>
            <person name="Dillman A.R."/>
        </authorList>
    </citation>
    <scope>NUCLEOTIDE SEQUENCE</scope>
    <source>
        <strain evidence="10">PS9179</strain>
        <tissue evidence="10">Whole animal</tissue>
    </source>
</reference>
<evidence type="ECO:0000256" key="6">
    <source>
        <dbReference type="ARBA" id="ARBA00023128"/>
    </source>
</evidence>
<evidence type="ECO:0000313" key="10">
    <source>
        <dbReference type="EMBL" id="KAK0405555.1"/>
    </source>
</evidence>
<dbReference type="GO" id="GO:0045041">
    <property type="term" value="P:protein import into mitochondrial intermembrane space"/>
    <property type="evidence" value="ECO:0007669"/>
    <property type="project" value="InterPro"/>
</dbReference>
<evidence type="ECO:0000256" key="1">
    <source>
        <dbReference type="ARBA" id="ARBA00004173"/>
    </source>
</evidence>
<keyword evidence="11" id="KW-1185">Reference proteome</keyword>
<gene>
    <name evidence="10" type="ORF">QR680_018055</name>
</gene>
<evidence type="ECO:0000313" key="11">
    <source>
        <dbReference type="Proteomes" id="UP001175271"/>
    </source>
</evidence>
<comment type="caution">
    <text evidence="10">The sequence shown here is derived from an EMBL/GenBank/DDBJ whole genome shotgun (WGS) entry which is preliminary data.</text>
</comment>
<keyword evidence="6" id="KW-0496">Mitochondrion</keyword>
<evidence type="ECO:0000256" key="5">
    <source>
        <dbReference type="ARBA" id="ARBA00023010"/>
    </source>
</evidence>
<evidence type="ECO:0008006" key="12">
    <source>
        <dbReference type="Google" id="ProtNLM"/>
    </source>
</evidence>
<evidence type="ECO:0000256" key="4">
    <source>
        <dbReference type="ARBA" id="ARBA00023002"/>
    </source>
</evidence>
<evidence type="ECO:0000256" key="8">
    <source>
        <dbReference type="ARBA" id="ARBA00023284"/>
    </source>
</evidence>
<feature type="compositionally biased region" description="Basic and acidic residues" evidence="9">
    <location>
        <begin position="125"/>
        <end position="134"/>
    </location>
</feature>
<name>A0AA39HHI1_9BILA</name>
<feature type="compositionally biased region" description="Low complexity" evidence="9">
    <location>
        <begin position="135"/>
        <end position="144"/>
    </location>
</feature>
<comment type="subcellular location">
    <subcellularLocation>
        <location evidence="1">Mitochondrion</location>
    </subcellularLocation>
</comment>
<keyword evidence="8" id="KW-0676">Redox-active center</keyword>
<dbReference type="InterPro" id="IPR039289">
    <property type="entry name" value="CHCHD4"/>
</dbReference>
<protein>
    <recommendedName>
        <fullName evidence="12">CHCH domain-containing protein</fullName>
    </recommendedName>
</protein>
<keyword evidence="4" id="KW-0560">Oxidoreductase</keyword>
<accession>A0AA39HHI1</accession>
<keyword evidence="5" id="KW-0811">Translocation</keyword>
<dbReference type="Gene3D" id="1.10.287.2900">
    <property type="match status" value="1"/>
</dbReference>
<organism evidence="10 11">
    <name type="scientific">Steinernema hermaphroditum</name>
    <dbReference type="NCBI Taxonomy" id="289476"/>
    <lineage>
        <taxon>Eukaryota</taxon>
        <taxon>Metazoa</taxon>
        <taxon>Ecdysozoa</taxon>
        <taxon>Nematoda</taxon>
        <taxon>Chromadorea</taxon>
        <taxon>Rhabditida</taxon>
        <taxon>Tylenchina</taxon>
        <taxon>Panagrolaimomorpha</taxon>
        <taxon>Strongyloidoidea</taxon>
        <taxon>Steinernematidae</taxon>
        <taxon>Steinernema</taxon>
    </lineage>
</organism>